<dbReference type="Proteomes" id="UP000232323">
    <property type="component" value="Unassembled WGS sequence"/>
</dbReference>
<accession>A0A250XK37</accession>
<comment type="caution">
    <text evidence="2">The sequence shown here is derived from an EMBL/GenBank/DDBJ whole genome shotgun (WGS) entry which is preliminary data.</text>
</comment>
<feature type="region of interest" description="Disordered" evidence="1">
    <location>
        <begin position="262"/>
        <end position="283"/>
    </location>
</feature>
<name>A0A250XK37_9CHLO</name>
<evidence type="ECO:0000313" key="2">
    <source>
        <dbReference type="EMBL" id="GAX83451.1"/>
    </source>
</evidence>
<evidence type="ECO:0000313" key="3">
    <source>
        <dbReference type="Proteomes" id="UP000232323"/>
    </source>
</evidence>
<gene>
    <name evidence="2" type="ORF">CEUSTIGMA_g10876.t1</name>
</gene>
<dbReference type="AlphaFoldDB" id="A0A250XK37"/>
<reference evidence="2 3" key="1">
    <citation type="submission" date="2017-08" db="EMBL/GenBank/DDBJ databases">
        <title>Acidophilic green algal genome provides insights into adaptation to an acidic environment.</title>
        <authorList>
            <person name="Hirooka S."/>
            <person name="Hirose Y."/>
            <person name="Kanesaki Y."/>
            <person name="Higuchi S."/>
            <person name="Fujiwara T."/>
            <person name="Onuma R."/>
            <person name="Era A."/>
            <person name="Ohbayashi R."/>
            <person name="Uzuka A."/>
            <person name="Nozaki H."/>
            <person name="Yoshikawa H."/>
            <person name="Miyagishima S.Y."/>
        </authorList>
    </citation>
    <scope>NUCLEOTIDE SEQUENCE [LARGE SCALE GENOMIC DNA]</scope>
    <source>
        <strain evidence="2 3">NIES-2499</strain>
    </source>
</reference>
<evidence type="ECO:0000256" key="1">
    <source>
        <dbReference type="SAM" id="MobiDB-lite"/>
    </source>
</evidence>
<keyword evidence="3" id="KW-1185">Reference proteome</keyword>
<sequence length="1117" mass="125063">MAPRDLYEVLSRRGGLHSWFRRKLEEEQEVIGSGANPAKTQAPAHTAGPGGVLDEVKRMVDSFERDATHGVLTKENYFECRQFIVNGSILRNDSKRVLLECRSPIVLKSVFHKANSMNPRRLKEVLSKNGLKYWFRAKIAEEMNAVKEAQASTSAMPSWQKGESVDLRNKIREMVEAFDRALVLNINTKDNFQACRRFIKNGSLLDSESREALLSCTSPSILRTVFHKANSMGPRSLYDVLGSDVLRDWLVRKVDEEKSVAHLASRPAMSTSQAPQAGSNGTTSHIKSMVESFDRHLMKLVLTDEKKSFTSFIQDGSLLNDETRLFLLTCSDQAVLSSVLEKATSLEHNALLQVLDSPGGLMTWLKEKLEEANTSNASTPLAADGCTMAAAADTVPLQCDIKAEYPLTENGGDDDDDDMVEKFETALSAQIVLNKEYHECKRYIREDGLLNVQTKRMLKGYSKEHPDVLADVFDEAKALDSISLLEEMKQAPAVSAEPQQDWHAVKDTVVKLVETFNSDLAVKVITDRKYQQCRKEFMHEGSLLNEETECLLLKCKDPPALRLAFENVMKMDPSSLYQILCSPGGLSEWFRDQLGMRPAVPSMPTPSPVAQENAQAGVTARVKALVDCFDRGLALRVVDEDKYKDCRQFMQGWSLLDADTRGFLLKCRDPDLVRSVLERFINIGPEYLFELLQEPGRTKGWIMRCMEQEKEKAAASSTRAIPAGELMDQPSSIALKIEGLVDMFDRSLLKHVITDEQYQPCEQFIHCGSLLDMETKQLMLECKEPRALALSFESIMELDGVALFKVLSTPGGLKEWFAAVLREASDTLSVAMKDQKPVFPDNILHSLGPQEGVDDVVIKMVDSFSHQFVSHVTTKEHYQCCVQYIQKGSLVDSEARKVLLTCISPSVLMTVFHKAKSMNPKSLSQVLSSAGGLSAWFKRKLQEETEQGISVSYTSSSALHSGSPATYYTTASATTPKYLASAVGRQPPIPTVGHQPPTPATTAGVYASSQKTIMNMVDVFDRSFADHISPKEQFRHCQKFVTKHGVLLDQETKELLVQCRDPHVLQVVFHKAKSLNPRSLLEVLQARCLRHWFVEKLRTEMHGVGRSDRHGRRDDRH</sequence>
<dbReference type="EMBL" id="BEGY01000099">
    <property type="protein sequence ID" value="GAX83451.1"/>
    <property type="molecule type" value="Genomic_DNA"/>
</dbReference>
<proteinExistence type="predicted"/>
<feature type="region of interest" description="Disordered" evidence="1">
    <location>
        <begin position="31"/>
        <end position="51"/>
    </location>
</feature>
<protein>
    <submittedName>
        <fullName evidence="2">Uncharacterized protein</fullName>
    </submittedName>
</protein>
<feature type="compositionally biased region" description="Polar residues" evidence="1">
    <location>
        <begin position="268"/>
        <end position="283"/>
    </location>
</feature>
<organism evidence="2 3">
    <name type="scientific">Chlamydomonas eustigma</name>
    <dbReference type="NCBI Taxonomy" id="1157962"/>
    <lineage>
        <taxon>Eukaryota</taxon>
        <taxon>Viridiplantae</taxon>
        <taxon>Chlorophyta</taxon>
        <taxon>core chlorophytes</taxon>
        <taxon>Chlorophyceae</taxon>
        <taxon>CS clade</taxon>
        <taxon>Chlamydomonadales</taxon>
        <taxon>Chlamydomonadaceae</taxon>
        <taxon>Chlamydomonas</taxon>
    </lineage>
</organism>